<dbReference type="RefSeq" id="WP_349279654.1">
    <property type="nucleotide sequence ID" value="NZ_CBCSCU010000013.1"/>
</dbReference>
<organism evidence="15">
    <name type="scientific">Polaromonas hydrogenivorans</name>
    <dbReference type="NCBI Taxonomy" id="335476"/>
    <lineage>
        <taxon>Bacteria</taxon>
        <taxon>Pseudomonadati</taxon>
        <taxon>Pseudomonadota</taxon>
        <taxon>Betaproteobacteria</taxon>
        <taxon>Burkholderiales</taxon>
        <taxon>Comamonadaceae</taxon>
        <taxon>Polaromonas</taxon>
    </lineage>
</organism>
<dbReference type="EC" id="2.7.13.3" evidence="3"/>
<feature type="domain" description="Histidine kinase" evidence="12">
    <location>
        <begin position="1004"/>
        <end position="1223"/>
    </location>
</feature>
<feature type="domain" description="HAMP" evidence="14">
    <location>
        <begin position="303"/>
        <end position="357"/>
    </location>
</feature>
<dbReference type="SMART" id="SM00091">
    <property type="entry name" value="PAS"/>
    <property type="match status" value="2"/>
</dbReference>
<dbReference type="InterPro" id="IPR013656">
    <property type="entry name" value="PAS_4"/>
</dbReference>
<dbReference type="CDD" id="cd06225">
    <property type="entry name" value="HAMP"/>
    <property type="match status" value="1"/>
</dbReference>
<dbReference type="SMART" id="SM00388">
    <property type="entry name" value="HisKA"/>
    <property type="match status" value="1"/>
</dbReference>
<dbReference type="SMART" id="SM00065">
    <property type="entry name" value="GAF"/>
    <property type="match status" value="2"/>
</dbReference>
<protein>
    <recommendedName>
        <fullName evidence="3">histidine kinase</fullName>
        <ecNumber evidence="3">2.7.13.3</ecNumber>
    </recommendedName>
</protein>
<dbReference type="SUPFAM" id="SSF55874">
    <property type="entry name" value="ATPase domain of HSP90 chaperone/DNA topoisomerase II/histidine kinase"/>
    <property type="match status" value="1"/>
</dbReference>
<dbReference type="SUPFAM" id="SSF158472">
    <property type="entry name" value="HAMP domain-like"/>
    <property type="match status" value="1"/>
</dbReference>
<dbReference type="SMART" id="SM00086">
    <property type="entry name" value="PAC"/>
    <property type="match status" value="2"/>
</dbReference>
<dbReference type="Pfam" id="PF13185">
    <property type="entry name" value="GAF_2"/>
    <property type="match status" value="2"/>
</dbReference>
<accession>A0AAU7LSD9</accession>
<dbReference type="InterPro" id="IPR050351">
    <property type="entry name" value="BphY/WalK/GraS-like"/>
</dbReference>
<evidence type="ECO:0000259" key="13">
    <source>
        <dbReference type="PROSITE" id="PS50113"/>
    </source>
</evidence>
<dbReference type="InterPro" id="IPR004358">
    <property type="entry name" value="Sig_transdc_His_kin-like_C"/>
</dbReference>
<dbReference type="SUPFAM" id="SSF55781">
    <property type="entry name" value="GAF domain-like"/>
    <property type="match status" value="2"/>
</dbReference>
<evidence type="ECO:0000313" key="15">
    <source>
        <dbReference type="EMBL" id="XBP70353.1"/>
    </source>
</evidence>
<gene>
    <name evidence="15" type="ORF">ABLV49_00490</name>
</gene>
<evidence type="ECO:0000256" key="4">
    <source>
        <dbReference type="ARBA" id="ARBA00022475"/>
    </source>
</evidence>
<feature type="domain" description="PAC" evidence="13">
    <location>
        <begin position="740"/>
        <end position="792"/>
    </location>
</feature>
<dbReference type="InterPro" id="IPR000700">
    <property type="entry name" value="PAS-assoc_C"/>
</dbReference>
<keyword evidence="9" id="KW-1133">Transmembrane helix</keyword>
<dbReference type="GO" id="GO:0005524">
    <property type="term" value="F:ATP binding"/>
    <property type="evidence" value="ECO:0007669"/>
    <property type="project" value="UniProtKB-KW"/>
</dbReference>
<evidence type="ECO:0000256" key="2">
    <source>
        <dbReference type="ARBA" id="ARBA00004429"/>
    </source>
</evidence>
<dbReference type="Gene3D" id="6.10.340.10">
    <property type="match status" value="1"/>
</dbReference>
<keyword evidence="5" id="KW-0597">Phosphoprotein</keyword>
<dbReference type="InterPro" id="IPR029016">
    <property type="entry name" value="GAF-like_dom_sf"/>
</dbReference>
<dbReference type="Pfam" id="PF00512">
    <property type="entry name" value="HisKA"/>
    <property type="match status" value="1"/>
</dbReference>
<reference evidence="15" key="1">
    <citation type="submission" date="2024-05" db="EMBL/GenBank/DDBJ databases">
        <authorList>
            <person name="Bunk B."/>
            <person name="Swiderski J."/>
            <person name="Sproer C."/>
            <person name="Thiel V."/>
        </authorList>
    </citation>
    <scope>NUCLEOTIDE SEQUENCE</scope>
    <source>
        <strain evidence="15">DSM 17735</strain>
    </source>
</reference>
<dbReference type="GO" id="GO:0030295">
    <property type="term" value="F:protein kinase activator activity"/>
    <property type="evidence" value="ECO:0007669"/>
    <property type="project" value="TreeGrafter"/>
</dbReference>
<evidence type="ECO:0000259" key="14">
    <source>
        <dbReference type="PROSITE" id="PS50885"/>
    </source>
</evidence>
<evidence type="ECO:0000256" key="3">
    <source>
        <dbReference type="ARBA" id="ARBA00012438"/>
    </source>
</evidence>
<feature type="coiled-coil region" evidence="11">
    <location>
        <begin position="970"/>
        <end position="997"/>
    </location>
</feature>
<keyword evidence="6" id="KW-0808">Transferase</keyword>
<evidence type="ECO:0000256" key="10">
    <source>
        <dbReference type="ARBA" id="ARBA00023136"/>
    </source>
</evidence>
<dbReference type="Pfam" id="PF02518">
    <property type="entry name" value="HATPase_c"/>
    <property type="match status" value="1"/>
</dbReference>
<dbReference type="Gene3D" id="3.30.565.10">
    <property type="entry name" value="Histidine kinase-like ATPase, C-terminal domain"/>
    <property type="match status" value="1"/>
</dbReference>
<dbReference type="PROSITE" id="PS50113">
    <property type="entry name" value="PAC"/>
    <property type="match status" value="1"/>
</dbReference>
<dbReference type="PROSITE" id="PS50885">
    <property type="entry name" value="HAMP"/>
    <property type="match status" value="1"/>
</dbReference>
<dbReference type="InterPro" id="IPR036890">
    <property type="entry name" value="HATPase_C_sf"/>
</dbReference>
<dbReference type="AlphaFoldDB" id="A0AAU7LSD9"/>
<dbReference type="SUPFAM" id="SSF55785">
    <property type="entry name" value="PYP-like sensor domain (PAS domain)"/>
    <property type="match status" value="2"/>
</dbReference>
<dbReference type="SUPFAM" id="SSF47384">
    <property type="entry name" value="Homodimeric domain of signal transducing histidine kinase"/>
    <property type="match status" value="1"/>
</dbReference>
<dbReference type="Gene3D" id="3.30.450.40">
    <property type="match status" value="2"/>
</dbReference>
<dbReference type="InterPro" id="IPR000014">
    <property type="entry name" value="PAS"/>
</dbReference>
<name>A0AAU7LSD9_9BURK</name>
<keyword evidence="11" id="KW-0175">Coiled coil</keyword>
<dbReference type="InterPro" id="IPR001610">
    <property type="entry name" value="PAC"/>
</dbReference>
<dbReference type="GO" id="GO:0000156">
    <property type="term" value="F:phosphorelay response regulator activity"/>
    <property type="evidence" value="ECO:0007669"/>
    <property type="project" value="TreeGrafter"/>
</dbReference>
<proteinExistence type="predicted"/>
<dbReference type="SMART" id="SM00304">
    <property type="entry name" value="HAMP"/>
    <property type="match status" value="1"/>
</dbReference>
<evidence type="ECO:0000256" key="11">
    <source>
        <dbReference type="SAM" id="Coils"/>
    </source>
</evidence>
<dbReference type="CDD" id="cd00082">
    <property type="entry name" value="HisKA"/>
    <property type="match status" value="1"/>
</dbReference>
<dbReference type="Pfam" id="PF08447">
    <property type="entry name" value="PAS_3"/>
    <property type="match status" value="1"/>
</dbReference>
<dbReference type="GO" id="GO:0000155">
    <property type="term" value="F:phosphorelay sensor kinase activity"/>
    <property type="evidence" value="ECO:0007669"/>
    <property type="project" value="InterPro"/>
</dbReference>
<dbReference type="InterPro" id="IPR003661">
    <property type="entry name" value="HisK_dim/P_dom"/>
</dbReference>
<dbReference type="InterPro" id="IPR003660">
    <property type="entry name" value="HAMP_dom"/>
</dbReference>
<evidence type="ECO:0000256" key="9">
    <source>
        <dbReference type="ARBA" id="ARBA00022989"/>
    </source>
</evidence>
<dbReference type="NCBIfam" id="TIGR00229">
    <property type="entry name" value="sensory_box"/>
    <property type="match status" value="1"/>
</dbReference>
<dbReference type="Gene3D" id="1.10.287.130">
    <property type="match status" value="1"/>
</dbReference>
<dbReference type="PROSITE" id="PS50109">
    <property type="entry name" value="HIS_KIN"/>
    <property type="match status" value="1"/>
</dbReference>
<dbReference type="Gene3D" id="3.30.450.20">
    <property type="entry name" value="PAS domain"/>
    <property type="match status" value="3"/>
</dbReference>
<dbReference type="Pfam" id="PF00672">
    <property type="entry name" value="HAMP"/>
    <property type="match status" value="1"/>
</dbReference>
<dbReference type="Pfam" id="PF02743">
    <property type="entry name" value="dCache_1"/>
    <property type="match status" value="1"/>
</dbReference>
<evidence type="ECO:0000259" key="12">
    <source>
        <dbReference type="PROSITE" id="PS50109"/>
    </source>
</evidence>
<dbReference type="InterPro" id="IPR003594">
    <property type="entry name" value="HATPase_dom"/>
</dbReference>
<keyword evidence="10" id="KW-0472">Membrane</keyword>
<sequence length="1224" mass="131852">MLSRLGLRSRLMLLVLAALVPVFSLFTCSAAKNQQAVLALARASLQSQALLAAAHQQRLVERVAQLLGDIASGPSIKDPRNRLCVQFLKNLQAQDPGYSNLGVADLDGQLSCDAVNSGAPVNLADRSFFRQVLGGQAFSVGDYVVSRSSGRPGMAFGVPVYSGEGVLNGVAFAGIAIQEFAGVLAAEPVVEGARLRVLDRNGIVLAAHPPAAGLAGSREPDAVVLGALRSLQPEVREAADAGGIEQVYAFAPVSGSQGGLFVAISVPRDVLTAAPRALLLADLAALLGVTAFGMACAWAMGKRLVVNPANAILAEANEIARGNLHARVTLGRWSQDEIGRLGLAFNRMAQSLQAQCSERDAALRQADTERAMRDLILNSMSEGVIAVDAGGRFMLFNAAARKIFCVPAADMLFDEWRKINPLRMLDGQIMASDGPLRQTLRGVSIDKLDLVFSSPDSQDRILRMSTRPLLGPQGQQIGALAVFIDVTQTKAAEHFALAQENVLILIAGGAALGESLEAIVRLIEKSAPQSLCSILMAEGGQLRHGIAPSLPPDFVRAIDGLPIAEGVGACGTAAFRKESVIIEDVTQDARMHDYQELLAAHGLRACWSTPVVAGDGKVLATFAIYRRAPGGPLPADLALIATATRLARLALERARVKAELIGSEENFRELAENIEDVFYNVDVHHGSPRLRYVSPRYEKVWGRSCESLYAAPVSRADAVLPEDRHVMVRADARNAAGQNASVEYRILSTDGRTRWIRDRSYPMFNATGEVVRVVGTARDITESKLAEIALVSTHRALQMLSRSSIAINRIHDEAGLLAEVCRVAVEVGGYRMAWVGYANDDEDKKIRPVAHAGSELGYLDVITLYWRDDLPGGQGPAGRAIRTGRPQQVSDISKPGSQFHWTDAAVQRGYHSVLMLPLCSEKRSFGVLCLYAGQVQEFAPEEVNLLQELADNLAFGIVSLRTRLERSQAREEVLQLNASLEERVEQRTAQLRFANQQLEAFSYSVSHDLRTPLSSIDGFSTLLEKSLTRPDSAPLTERSRHCLARIRSGARQMGDLIDAMLALAQVSRSSLAWEAVDLSTSAEALLSGLHEREPGRIARLQVEPGMRVQGDPRLLRQVLDNLLGNAWKFTSGKAETCITVGQMASGEGEKAYFVRDNGAGFDMAYVGKLFGAFQRLHTEAEFAGTGIGLATVQRIIARHGGRVWAESVQGEGATFYFTLGAAAA</sequence>
<dbReference type="InterPro" id="IPR033479">
    <property type="entry name" value="dCache_1"/>
</dbReference>
<dbReference type="EMBL" id="CP157675">
    <property type="protein sequence ID" value="XBP70353.1"/>
    <property type="molecule type" value="Genomic_DNA"/>
</dbReference>
<dbReference type="GO" id="GO:0005886">
    <property type="term" value="C:plasma membrane"/>
    <property type="evidence" value="ECO:0007669"/>
    <property type="project" value="UniProtKB-SubCell"/>
</dbReference>
<dbReference type="SMART" id="SM00387">
    <property type="entry name" value="HATPase_c"/>
    <property type="match status" value="1"/>
</dbReference>
<dbReference type="GO" id="GO:0007234">
    <property type="term" value="P:osmosensory signaling via phosphorelay pathway"/>
    <property type="evidence" value="ECO:0007669"/>
    <property type="project" value="TreeGrafter"/>
</dbReference>
<evidence type="ECO:0000256" key="6">
    <source>
        <dbReference type="ARBA" id="ARBA00022679"/>
    </source>
</evidence>
<keyword evidence="7" id="KW-0812">Transmembrane</keyword>
<dbReference type="CDD" id="cd12914">
    <property type="entry name" value="PDC1_DGC_like"/>
    <property type="match status" value="1"/>
</dbReference>
<keyword evidence="8" id="KW-0418">Kinase</keyword>
<dbReference type="Pfam" id="PF08448">
    <property type="entry name" value="PAS_4"/>
    <property type="match status" value="1"/>
</dbReference>
<dbReference type="FunFam" id="3.30.565.10:FF:000006">
    <property type="entry name" value="Sensor histidine kinase WalK"/>
    <property type="match status" value="1"/>
</dbReference>
<dbReference type="PRINTS" id="PR00344">
    <property type="entry name" value="BCTRLSENSOR"/>
</dbReference>
<dbReference type="InterPro" id="IPR003018">
    <property type="entry name" value="GAF"/>
</dbReference>
<evidence type="ECO:0000256" key="8">
    <source>
        <dbReference type="ARBA" id="ARBA00022777"/>
    </source>
</evidence>
<evidence type="ECO:0000256" key="1">
    <source>
        <dbReference type="ARBA" id="ARBA00000085"/>
    </source>
</evidence>
<evidence type="ECO:0000256" key="7">
    <source>
        <dbReference type="ARBA" id="ARBA00022692"/>
    </source>
</evidence>
<keyword evidence="4" id="KW-1003">Cell membrane</keyword>
<dbReference type="PANTHER" id="PTHR42878">
    <property type="entry name" value="TWO-COMPONENT HISTIDINE KINASE"/>
    <property type="match status" value="1"/>
</dbReference>
<dbReference type="InterPro" id="IPR035965">
    <property type="entry name" value="PAS-like_dom_sf"/>
</dbReference>
<dbReference type="PANTHER" id="PTHR42878:SF15">
    <property type="entry name" value="BACTERIOPHYTOCHROME"/>
    <property type="match status" value="1"/>
</dbReference>
<dbReference type="InterPro" id="IPR036097">
    <property type="entry name" value="HisK_dim/P_sf"/>
</dbReference>
<comment type="subcellular location">
    <subcellularLocation>
        <location evidence="2">Cell inner membrane</location>
        <topology evidence="2">Multi-pass membrane protein</topology>
    </subcellularLocation>
</comment>
<dbReference type="InterPro" id="IPR005467">
    <property type="entry name" value="His_kinase_dom"/>
</dbReference>
<comment type="catalytic activity">
    <reaction evidence="1">
        <text>ATP + protein L-histidine = ADP + protein N-phospho-L-histidine.</text>
        <dbReference type="EC" id="2.7.13.3"/>
    </reaction>
</comment>
<dbReference type="CDD" id="cd00130">
    <property type="entry name" value="PAS"/>
    <property type="match status" value="2"/>
</dbReference>
<evidence type="ECO:0000256" key="5">
    <source>
        <dbReference type="ARBA" id="ARBA00022553"/>
    </source>
</evidence>
<dbReference type="InterPro" id="IPR013655">
    <property type="entry name" value="PAS_fold_3"/>
</dbReference>